<protein>
    <submittedName>
        <fullName evidence="2">G_PROTEIN_RECEP_F1_2 domain-containing protein</fullName>
    </submittedName>
</protein>
<organism evidence="1 2">
    <name type="scientific">Rhabditophanes sp. KR3021</name>
    <dbReference type="NCBI Taxonomy" id="114890"/>
    <lineage>
        <taxon>Eukaryota</taxon>
        <taxon>Metazoa</taxon>
        <taxon>Ecdysozoa</taxon>
        <taxon>Nematoda</taxon>
        <taxon>Chromadorea</taxon>
        <taxon>Rhabditida</taxon>
        <taxon>Tylenchina</taxon>
        <taxon>Panagrolaimomorpha</taxon>
        <taxon>Strongyloidoidea</taxon>
        <taxon>Alloionematidae</taxon>
        <taxon>Rhabditophanes</taxon>
    </lineage>
</organism>
<reference evidence="2" key="1">
    <citation type="submission" date="2016-11" db="UniProtKB">
        <authorList>
            <consortium name="WormBaseParasite"/>
        </authorList>
    </citation>
    <scope>IDENTIFICATION</scope>
    <source>
        <strain evidence="2">KR3021</strain>
    </source>
</reference>
<evidence type="ECO:0000313" key="1">
    <source>
        <dbReference type="Proteomes" id="UP000095286"/>
    </source>
</evidence>
<dbReference type="WBParaSite" id="RSKR_0000815300.1">
    <property type="protein sequence ID" value="RSKR_0000815300.1"/>
    <property type="gene ID" value="RSKR_0000815300"/>
</dbReference>
<proteinExistence type="predicted"/>
<accession>A0AC35U4W3</accession>
<evidence type="ECO:0000313" key="2">
    <source>
        <dbReference type="WBParaSite" id="RSKR_0000815300.1"/>
    </source>
</evidence>
<name>A0AC35U4W3_9BILA</name>
<sequence length="261" mass="29876">MPGIGFQADKPFAFFTRNGCKGNSIFKEVSVRWVIVTPFVLFVVIIAFLYFHILWHMNKLSKDPVLTKFGSNCNKRKNSKRLLVTIMLLAGSAIVGWLPTLFQYVLFCQNCPVALPFEATFYVSVGAQFLNVLKFIADAFIYASRLVEVRYAIWMFHATILNYIPCCSHLKIEVPQAFNKYLSETKERRSMNSSKRIVLERMRQVGINSSFNTKSVRYVTSTPEQQSLLPIHPSSTIVTNDKKVFINRKSSFKTNIDNSQS</sequence>
<dbReference type="Proteomes" id="UP000095286">
    <property type="component" value="Unplaced"/>
</dbReference>